<protein>
    <submittedName>
        <fullName evidence="2">Uncharacterized protein</fullName>
    </submittedName>
</protein>
<dbReference type="EMBL" id="BAABJO010000001">
    <property type="protein sequence ID" value="GAA5110795.1"/>
    <property type="molecule type" value="Genomic_DNA"/>
</dbReference>
<accession>A0ABP9N772</accession>
<organism evidence="2 3">
    <name type="scientific">Pseudonocardia adelaidensis</name>
    <dbReference type="NCBI Taxonomy" id="648754"/>
    <lineage>
        <taxon>Bacteria</taxon>
        <taxon>Bacillati</taxon>
        <taxon>Actinomycetota</taxon>
        <taxon>Actinomycetes</taxon>
        <taxon>Pseudonocardiales</taxon>
        <taxon>Pseudonocardiaceae</taxon>
        <taxon>Pseudonocardia</taxon>
    </lineage>
</organism>
<dbReference type="Proteomes" id="UP001500804">
    <property type="component" value="Unassembled WGS sequence"/>
</dbReference>
<feature type="region of interest" description="Disordered" evidence="1">
    <location>
        <begin position="1"/>
        <end position="37"/>
    </location>
</feature>
<reference evidence="3" key="1">
    <citation type="journal article" date="2019" name="Int. J. Syst. Evol. Microbiol.">
        <title>The Global Catalogue of Microorganisms (GCM) 10K type strain sequencing project: providing services to taxonomists for standard genome sequencing and annotation.</title>
        <authorList>
            <consortium name="The Broad Institute Genomics Platform"/>
            <consortium name="The Broad Institute Genome Sequencing Center for Infectious Disease"/>
            <person name="Wu L."/>
            <person name="Ma J."/>
        </authorList>
    </citation>
    <scope>NUCLEOTIDE SEQUENCE [LARGE SCALE GENOMIC DNA]</scope>
    <source>
        <strain evidence="3">JCM 18302</strain>
    </source>
</reference>
<evidence type="ECO:0000256" key="1">
    <source>
        <dbReference type="SAM" id="MobiDB-lite"/>
    </source>
</evidence>
<evidence type="ECO:0000313" key="2">
    <source>
        <dbReference type="EMBL" id="GAA5110795.1"/>
    </source>
</evidence>
<feature type="compositionally biased region" description="Basic and acidic residues" evidence="1">
    <location>
        <begin position="1"/>
        <end position="10"/>
    </location>
</feature>
<proteinExistence type="predicted"/>
<comment type="caution">
    <text evidence="2">The sequence shown here is derived from an EMBL/GenBank/DDBJ whole genome shotgun (WGS) entry which is preliminary data.</text>
</comment>
<name>A0ABP9N772_9PSEU</name>
<sequence length="70" mass="7827">MARRGDRTTVDTDPGQDALPGSKRRTDTRHHTDVHCPPDFMAKRQVLRAANCRGTMLVTRPPPASIVNFE</sequence>
<evidence type="ECO:0000313" key="3">
    <source>
        <dbReference type="Proteomes" id="UP001500804"/>
    </source>
</evidence>
<keyword evidence="3" id="KW-1185">Reference proteome</keyword>
<gene>
    <name evidence="2" type="ORF">GCM10023320_02960</name>
</gene>